<organism evidence="2 3">
    <name type="scientific">Xanthomonas oryzae pv. oryzae (strain PXO99A)</name>
    <dbReference type="NCBI Taxonomy" id="360094"/>
    <lineage>
        <taxon>Bacteria</taxon>
        <taxon>Pseudomonadati</taxon>
        <taxon>Pseudomonadota</taxon>
        <taxon>Gammaproteobacteria</taxon>
        <taxon>Lysobacterales</taxon>
        <taxon>Lysobacteraceae</taxon>
        <taxon>Xanthomonas</taxon>
    </lineage>
</organism>
<dbReference type="InterPro" id="IPR039421">
    <property type="entry name" value="Type_1_exporter"/>
</dbReference>
<dbReference type="GO" id="GO:0034040">
    <property type="term" value="F:ATPase-coupled lipid transmembrane transporter activity"/>
    <property type="evidence" value="ECO:0007669"/>
    <property type="project" value="TreeGrafter"/>
</dbReference>
<dbReference type="eggNOG" id="COG2274">
    <property type="taxonomic scope" value="Bacteria"/>
</dbReference>
<protein>
    <submittedName>
        <fullName evidence="2">Colicin V secretion/processing ATP-binding protein CvaB</fullName>
    </submittedName>
</protein>
<dbReference type="PANTHER" id="PTHR24221">
    <property type="entry name" value="ATP-BINDING CASSETTE SUB-FAMILY B"/>
    <property type="match status" value="1"/>
</dbReference>
<dbReference type="InterPro" id="IPR003439">
    <property type="entry name" value="ABC_transporter-like_ATP-bd"/>
</dbReference>
<dbReference type="Gene3D" id="3.40.50.300">
    <property type="entry name" value="P-loop containing nucleotide triphosphate hydrolases"/>
    <property type="match status" value="1"/>
</dbReference>
<evidence type="ECO:0000313" key="2">
    <source>
        <dbReference type="EMBL" id="ACD57050.1"/>
    </source>
</evidence>
<evidence type="ECO:0000259" key="1">
    <source>
        <dbReference type="Pfam" id="PF00005"/>
    </source>
</evidence>
<reference evidence="2 3" key="1">
    <citation type="journal article" date="2008" name="BMC Genomics">
        <title>Genome sequence and rapid evolution of the rice pathogen Xanthomonas oryzae pv. oryzae PXO99A.</title>
        <authorList>
            <person name="Salzberg S.L."/>
            <person name="Sommer D.D."/>
            <person name="Schatz M.C."/>
            <person name="Phillippy A.M."/>
            <person name="Rabinowicz P.D."/>
            <person name="Tsuge S."/>
            <person name="Furutani A."/>
            <person name="Ochiai H."/>
            <person name="Delcher A.L."/>
            <person name="Kelley D."/>
            <person name="Madupu R."/>
            <person name="Puiu D."/>
            <person name="Radune D."/>
            <person name="Shumway M."/>
            <person name="Trapnell C."/>
            <person name="Aparna G."/>
            <person name="Jha G."/>
            <person name="Pandey A."/>
            <person name="Patil P.B."/>
            <person name="Ishihara H."/>
            <person name="Meyer D.F."/>
            <person name="Szurek B."/>
            <person name="Verdier V."/>
            <person name="Koebnik R."/>
            <person name="Dow J.M."/>
            <person name="Ryan R.P."/>
            <person name="Hirata H."/>
            <person name="Tsuyumu S."/>
            <person name="Won Lee S."/>
            <person name="Seo Y.S."/>
            <person name="Sriariyanum M."/>
            <person name="Ronald P.C."/>
            <person name="Sonti R.V."/>
            <person name="Van Sluys M.A."/>
            <person name="Leach J.E."/>
            <person name="White F.F."/>
            <person name="Bogdanove A.J."/>
        </authorList>
    </citation>
    <scope>NUCLEOTIDE SEQUENCE [LARGE SCALE GENOMIC DNA]</scope>
    <source>
        <strain evidence="2 3">PXO99A</strain>
    </source>
</reference>
<dbReference type="AlphaFoldDB" id="A0A0K0GFV2"/>
<sequence>MAAVMQDDCLFSGTIADNVAFFDSSAELSEIEAAARAAGFHDDLVKMPMGYETLVGDMGSTLSGGQKQRILLARALYTQPKILVLDEATSHLDSKNEKVVNDAVMDLEITRIIIAHREQTIAMGDRVFDLSRQTWIR</sequence>
<keyword evidence="2" id="KW-0547">Nucleotide-binding</keyword>
<dbReference type="GO" id="GO:0016887">
    <property type="term" value="F:ATP hydrolysis activity"/>
    <property type="evidence" value="ECO:0007669"/>
    <property type="project" value="InterPro"/>
</dbReference>
<dbReference type="KEGG" id="xop:PXO_03825"/>
<dbReference type="SUPFAM" id="SSF52540">
    <property type="entry name" value="P-loop containing nucleoside triphosphate hydrolases"/>
    <property type="match status" value="1"/>
</dbReference>
<dbReference type="GO" id="GO:0005524">
    <property type="term" value="F:ATP binding"/>
    <property type="evidence" value="ECO:0007669"/>
    <property type="project" value="UniProtKB-KW"/>
</dbReference>
<accession>A0A0K0GFV2</accession>
<dbReference type="InterPro" id="IPR027417">
    <property type="entry name" value="P-loop_NTPase"/>
</dbReference>
<gene>
    <name evidence="2" type="primary">cvaB</name>
    <name evidence="2" type="ordered locus">PXO_03825</name>
</gene>
<dbReference type="Proteomes" id="UP000001740">
    <property type="component" value="Chromosome"/>
</dbReference>
<dbReference type="EMBL" id="CP000967">
    <property type="protein sequence ID" value="ACD57050.1"/>
    <property type="molecule type" value="Genomic_DNA"/>
</dbReference>
<evidence type="ECO:0000313" key="3">
    <source>
        <dbReference type="Proteomes" id="UP000001740"/>
    </source>
</evidence>
<proteinExistence type="predicted"/>
<dbReference type="PANTHER" id="PTHR24221:SF606">
    <property type="entry name" value="COLICIN V SECRETION-PROCESSING ATP-BINDING PROTEIN"/>
    <property type="match status" value="1"/>
</dbReference>
<dbReference type="Pfam" id="PF00005">
    <property type="entry name" value="ABC_tran"/>
    <property type="match status" value="1"/>
</dbReference>
<dbReference type="HOGENOM" id="CLU_000604_1_9_6"/>
<name>A0A0K0GFV2_XANOP</name>
<feature type="domain" description="ABC transporter" evidence="1">
    <location>
        <begin position="2"/>
        <end position="90"/>
    </location>
</feature>
<keyword evidence="2" id="KW-0067">ATP-binding</keyword>